<comment type="caution">
    <text evidence="1">The sequence shown here is derived from an EMBL/GenBank/DDBJ whole genome shotgun (WGS) entry which is preliminary data.</text>
</comment>
<protein>
    <submittedName>
        <fullName evidence="1">Uncharacterized protein</fullName>
    </submittedName>
</protein>
<organism evidence="1 2">
    <name type="scientific">Pseudoalteromonas amylolytica</name>
    <dbReference type="NCBI Taxonomy" id="1859457"/>
    <lineage>
        <taxon>Bacteria</taxon>
        <taxon>Pseudomonadati</taxon>
        <taxon>Pseudomonadota</taxon>
        <taxon>Gammaproteobacteria</taxon>
        <taxon>Alteromonadales</taxon>
        <taxon>Pseudoalteromonadaceae</taxon>
        <taxon>Pseudoalteromonas</taxon>
    </lineage>
</organism>
<dbReference type="EMBL" id="MKJU01000006">
    <property type="protein sequence ID" value="OHU92548.1"/>
    <property type="molecule type" value="Genomic_DNA"/>
</dbReference>
<reference evidence="1 2" key="1">
    <citation type="submission" date="2016-09" db="EMBL/GenBank/DDBJ databases">
        <title>Pseudoalteromonas amylolytica sp. nov., isolated from the surface seawater.</title>
        <authorList>
            <person name="Wu Y.-H."/>
            <person name="Cheng H."/>
            <person name="Jin X.-B."/>
            <person name="Wang C.-S."/>
            <person name="Xu X.-W."/>
        </authorList>
    </citation>
    <scope>NUCLEOTIDE SEQUENCE [LARGE SCALE GENOMIC DNA]</scope>
    <source>
        <strain evidence="1 2">JW1</strain>
    </source>
</reference>
<dbReference type="STRING" id="1859457.BET10_03555"/>
<dbReference type="AlphaFoldDB" id="A0A1S1MZS6"/>
<dbReference type="RefSeq" id="WP_070983108.1">
    <property type="nucleotide sequence ID" value="NZ_MKJU01000006.1"/>
</dbReference>
<gene>
    <name evidence="1" type="ORF">BET10_03555</name>
</gene>
<dbReference type="Proteomes" id="UP000179786">
    <property type="component" value="Unassembled WGS sequence"/>
</dbReference>
<dbReference type="OrthoDB" id="9994218at2"/>
<sequence length="140" mass="16630">MNSNNEGFDLDLMDRMVRESIKSHIETSEKNVLEDYVLDTYDQNCRLDAKLREWKEKVPQDYIESLGIDHDWESSDILEWLDMFIQFVQVTSDLNYIDMGALADMETAQPEAYKHVLSFRKKWAEHKLGHSRFAKTFLFE</sequence>
<evidence type="ECO:0000313" key="2">
    <source>
        <dbReference type="Proteomes" id="UP000179786"/>
    </source>
</evidence>
<accession>A0A1S1MZS6</accession>
<evidence type="ECO:0000313" key="1">
    <source>
        <dbReference type="EMBL" id="OHU92548.1"/>
    </source>
</evidence>
<keyword evidence="2" id="KW-1185">Reference proteome</keyword>
<proteinExistence type="predicted"/>
<name>A0A1S1MZS6_9GAMM</name>